<dbReference type="OrthoDB" id="5900765at2759"/>
<protein>
    <submittedName>
        <fullName evidence="2">Uncharacterized protein</fullName>
    </submittedName>
</protein>
<accession>A0A0C2GYA8</accession>
<evidence type="ECO:0000313" key="3">
    <source>
        <dbReference type="Proteomes" id="UP000054047"/>
    </source>
</evidence>
<evidence type="ECO:0000313" key="2">
    <source>
        <dbReference type="EMBL" id="KIH64099.1"/>
    </source>
</evidence>
<dbReference type="AlphaFoldDB" id="A0A0C2GYA8"/>
<proteinExistence type="predicted"/>
<sequence>MRDASQRQPLDKSRQQIYSTERQAHNRETTDPMVRLLHKVVQGKMQYYSCPSNGQNLLNDSDTREGRNGACSVYPKINLIQGDQGDQDESKLRTR</sequence>
<reference evidence="2 3" key="1">
    <citation type="submission" date="2013-12" db="EMBL/GenBank/DDBJ databases">
        <title>Draft genome of the parsitic nematode Ancylostoma duodenale.</title>
        <authorList>
            <person name="Mitreva M."/>
        </authorList>
    </citation>
    <scope>NUCLEOTIDE SEQUENCE [LARGE SCALE GENOMIC DNA]</scope>
    <source>
        <strain evidence="2 3">Zhejiang</strain>
    </source>
</reference>
<dbReference type="EMBL" id="KN728247">
    <property type="protein sequence ID" value="KIH64099.1"/>
    <property type="molecule type" value="Genomic_DNA"/>
</dbReference>
<keyword evidence="3" id="KW-1185">Reference proteome</keyword>
<evidence type="ECO:0000256" key="1">
    <source>
        <dbReference type="SAM" id="MobiDB-lite"/>
    </source>
</evidence>
<organism evidence="2 3">
    <name type="scientific">Ancylostoma duodenale</name>
    <dbReference type="NCBI Taxonomy" id="51022"/>
    <lineage>
        <taxon>Eukaryota</taxon>
        <taxon>Metazoa</taxon>
        <taxon>Ecdysozoa</taxon>
        <taxon>Nematoda</taxon>
        <taxon>Chromadorea</taxon>
        <taxon>Rhabditida</taxon>
        <taxon>Rhabditina</taxon>
        <taxon>Rhabditomorpha</taxon>
        <taxon>Strongyloidea</taxon>
        <taxon>Ancylostomatidae</taxon>
        <taxon>Ancylostomatinae</taxon>
        <taxon>Ancylostoma</taxon>
    </lineage>
</organism>
<feature type="compositionally biased region" description="Basic and acidic residues" evidence="1">
    <location>
        <begin position="1"/>
        <end position="14"/>
    </location>
</feature>
<name>A0A0C2GYA8_9BILA</name>
<gene>
    <name evidence="2" type="ORF">ANCDUO_05594</name>
</gene>
<feature type="region of interest" description="Disordered" evidence="1">
    <location>
        <begin position="1"/>
        <end position="32"/>
    </location>
</feature>
<dbReference type="Proteomes" id="UP000054047">
    <property type="component" value="Unassembled WGS sequence"/>
</dbReference>